<accession>A0ACB7X1M4</accession>
<organism evidence="1 2">
    <name type="scientific">Vaccinium darrowii</name>
    <dbReference type="NCBI Taxonomy" id="229202"/>
    <lineage>
        <taxon>Eukaryota</taxon>
        <taxon>Viridiplantae</taxon>
        <taxon>Streptophyta</taxon>
        <taxon>Embryophyta</taxon>
        <taxon>Tracheophyta</taxon>
        <taxon>Spermatophyta</taxon>
        <taxon>Magnoliopsida</taxon>
        <taxon>eudicotyledons</taxon>
        <taxon>Gunneridae</taxon>
        <taxon>Pentapetalae</taxon>
        <taxon>asterids</taxon>
        <taxon>Ericales</taxon>
        <taxon>Ericaceae</taxon>
        <taxon>Vaccinioideae</taxon>
        <taxon>Vaccinieae</taxon>
        <taxon>Vaccinium</taxon>
    </lineage>
</organism>
<keyword evidence="2" id="KW-1185">Reference proteome</keyword>
<gene>
    <name evidence="1" type="ORF">Vadar_016247</name>
</gene>
<sequence length="246" mass="28567">MAGEASQSTSLKVLVEKEKNRIVFVEADEDFLDVIFSFLTLPLATIVRLTREHFLKGDIGCLNNLYESLEKFDKELLSEHKEMLLHPLCATDVYCRSLKVNLVEGDKRKYYRCSGVPYCGNLSYYQTRYCRCGRSLMYEVDLLDPVPEGGGGFIKPHVRFMITDDFQLLHMSTMAGLSLLSNLGTIDGSKIEERMLNIGKDEVNWYQYPRDQKAGCEPWYQYHIARYRYQRFRTENWEPVLAPLRG</sequence>
<dbReference type="Proteomes" id="UP000828048">
    <property type="component" value="Chromosome 2"/>
</dbReference>
<reference evidence="1 2" key="1">
    <citation type="journal article" date="2021" name="Hortic Res">
        <title>High-quality reference genome and annotation aids understanding of berry development for evergreen blueberry (Vaccinium darrowii).</title>
        <authorList>
            <person name="Yu J."/>
            <person name="Hulse-Kemp A.M."/>
            <person name="Babiker E."/>
            <person name="Staton M."/>
        </authorList>
    </citation>
    <scope>NUCLEOTIDE SEQUENCE [LARGE SCALE GENOMIC DNA]</scope>
    <source>
        <strain evidence="2">cv. NJ 8807/NJ 8810</strain>
        <tissue evidence="1">Young leaf</tissue>
    </source>
</reference>
<comment type="caution">
    <text evidence="1">The sequence shown here is derived from an EMBL/GenBank/DDBJ whole genome shotgun (WGS) entry which is preliminary data.</text>
</comment>
<dbReference type="EMBL" id="CM037152">
    <property type="protein sequence ID" value="KAH7834460.1"/>
    <property type="molecule type" value="Genomic_DNA"/>
</dbReference>
<evidence type="ECO:0000313" key="1">
    <source>
        <dbReference type="EMBL" id="KAH7834460.1"/>
    </source>
</evidence>
<name>A0ACB7X1M4_9ERIC</name>
<proteinExistence type="predicted"/>
<protein>
    <submittedName>
        <fullName evidence="1">Uncharacterized protein</fullName>
    </submittedName>
</protein>
<evidence type="ECO:0000313" key="2">
    <source>
        <dbReference type="Proteomes" id="UP000828048"/>
    </source>
</evidence>